<name>A0A0U4AZK0_9ACTN</name>
<comment type="subcellular location">
    <subcellularLocation>
        <location evidence="2">Cell membrane</location>
        <topology evidence="2">Multi-pass membrane protein</topology>
    </subcellularLocation>
</comment>
<comment type="similarity">
    <text evidence="1 2">Belongs to the BioY family.</text>
</comment>
<organism evidence="4 5">
    <name type="scientific">Aeromicrobium erythreum</name>
    <dbReference type="NCBI Taxonomy" id="2041"/>
    <lineage>
        <taxon>Bacteria</taxon>
        <taxon>Bacillati</taxon>
        <taxon>Actinomycetota</taxon>
        <taxon>Actinomycetes</taxon>
        <taxon>Propionibacteriales</taxon>
        <taxon>Nocardioidaceae</taxon>
        <taxon>Aeromicrobium</taxon>
    </lineage>
</organism>
<dbReference type="Proteomes" id="UP000067689">
    <property type="component" value="Chromosome"/>
</dbReference>
<evidence type="ECO:0000256" key="1">
    <source>
        <dbReference type="ARBA" id="ARBA00010692"/>
    </source>
</evidence>
<dbReference type="GO" id="GO:0005886">
    <property type="term" value="C:plasma membrane"/>
    <property type="evidence" value="ECO:0007669"/>
    <property type="project" value="UniProtKB-SubCell"/>
</dbReference>
<evidence type="ECO:0000313" key="4">
    <source>
        <dbReference type="EMBL" id="ALX05744.1"/>
    </source>
</evidence>
<keyword evidence="3" id="KW-1133">Transmembrane helix</keyword>
<keyword evidence="2" id="KW-1003">Cell membrane</keyword>
<evidence type="ECO:0000256" key="2">
    <source>
        <dbReference type="PIRNR" id="PIRNR016661"/>
    </source>
</evidence>
<reference evidence="4 5" key="1">
    <citation type="journal article" date="1991" name="Int. J. Syst. Bacteriol.">
        <title>Description of the erythromycin-producing bacterium Arthrobacter sp. strain NRRL B-3381 as Aeromicrobium erythreum gen. nov., sp. nov.</title>
        <authorList>
            <person name="Miller E.S."/>
            <person name="Woese C.R."/>
            <person name="Brenner S."/>
        </authorList>
    </citation>
    <scope>NUCLEOTIDE SEQUENCE [LARGE SCALE GENOMIC DNA]</scope>
    <source>
        <strain evidence="4 5">AR18</strain>
    </source>
</reference>
<sequence length="195" mass="19488">MSSTTTARRRSLTTTDLALVAVFAALVAVCSVVAALPFGVNGVPVTLQLFGVFLAGAVLGPVRGFLAVALYLAVGAVGVPVFAGPVGGLAPFAGPTAGYLVSFPLVALVVGLAVQRARAAGLAVTTAVVLVGGLVGEVVCWLVGALGIALYSDTPYLPTVKATAVYVPADLVKLVLAAVVAAAVHRAFPQLLARR</sequence>
<dbReference type="GO" id="GO:0015225">
    <property type="term" value="F:biotin transmembrane transporter activity"/>
    <property type="evidence" value="ECO:0007669"/>
    <property type="project" value="UniProtKB-UniRule"/>
</dbReference>
<gene>
    <name evidence="4" type="ORF">AERYTH_14100</name>
</gene>
<evidence type="ECO:0000313" key="5">
    <source>
        <dbReference type="Proteomes" id="UP000067689"/>
    </source>
</evidence>
<accession>A0A0U4AZK0</accession>
<keyword evidence="5" id="KW-1185">Reference proteome</keyword>
<proteinExistence type="inferred from homology"/>
<dbReference type="STRING" id="2041.AERYTH_14100"/>
<dbReference type="Gene3D" id="1.10.1760.20">
    <property type="match status" value="1"/>
</dbReference>
<dbReference type="KEGG" id="aer:AERYTH_14100"/>
<dbReference type="InterPro" id="IPR003784">
    <property type="entry name" value="BioY"/>
</dbReference>
<feature type="transmembrane region" description="Helical" evidence="3">
    <location>
        <begin position="69"/>
        <end position="90"/>
    </location>
</feature>
<dbReference type="Pfam" id="PF02632">
    <property type="entry name" value="BioY"/>
    <property type="match status" value="1"/>
</dbReference>
<dbReference type="RefSeq" id="WP_067860039.1">
    <property type="nucleotide sequence ID" value="NZ_CP011502.1"/>
</dbReference>
<dbReference type="PANTHER" id="PTHR34295:SF1">
    <property type="entry name" value="BIOTIN TRANSPORTER BIOY"/>
    <property type="match status" value="1"/>
</dbReference>
<dbReference type="PANTHER" id="PTHR34295">
    <property type="entry name" value="BIOTIN TRANSPORTER BIOY"/>
    <property type="match status" value="1"/>
</dbReference>
<keyword evidence="2 3" id="KW-0472">Membrane</keyword>
<dbReference type="PATRIC" id="fig|2041.4.peg.2940"/>
<feature type="transmembrane region" description="Helical" evidence="3">
    <location>
        <begin position="45"/>
        <end position="62"/>
    </location>
</feature>
<feature type="transmembrane region" description="Helical" evidence="3">
    <location>
        <begin position="171"/>
        <end position="188"/>
    </location>
</feature>
<dbReference type="EMBL" id="CP011502">
    <property type="protein sequence ID" value="ALX05744.1"/>
    <property type="molecule type" value="Genomic_DNA"/>
</dbReference>
<protein>
    <recommendedName>
        <fullName evidence="2">Biotin transporter</fullName>
    </recommendedName>
</protein>
<dbReference type="AlphaFoldDB" id="A0A0U4AZK0"/>
<feature type="transmembrane region" description="Helical" evidence="3">
    <location>
        <begin position="96"/>
        <end position="114"/>
    </location>
</feature>
<keyword evidence="2" id="KW-0813">Transport</keyword>
<feature type="transmembrane region" description="Helical" evidence="3">
    <location>
        <begin position="121"/>
        <end position="151"/>
    </location>
</feature>
<dbReference type="PIRSF" id="PIRSF016661">
    <property type="entry name" value="BioY"/>
    <property type="match status" value="1"/>
</dbReference>
<evidence type="ECO:0000256" key="3">
    <source>
        <dbReference type="SAM" id="Phobius"/>
    </source>
</evidence>
<keyword evidence="3" id="KW-0812">Transmembrane</keyword>